<accession>A0AAE0YW22</accession>
<keyword evidence="1" id="KW-1133">Transmembrane helix</keyword>
<protein>
    <submittedName>
        <fullName evidence="2">Uncharacterized protein</fullName>
    </submittedName>
</protein>
<evidence type="ECO:0000256" key="1">
    <source>
        <dbReference type="SAM" id="Phobius"/>
    </source>
</evidence>
<evidence type="ECO:0000313" key="3">
    <source>
        <dbReference type="Proteomes" id="UP001283361"/>
    </source>
</evidence>
<proteinExistence type="predicted"/>
<dbReference type="EMBL" id="JAWDGP010005352">
    <property type="protein sequence ID" value="KAK3757701.1"/>
    <property type="molecule type" value="Genomic_DNA"/>
</dbReference>
<comment type="caution">
    <text evidence="2">The sequence shown here is derived from an EMBL/GenBank/DDBJ whole genome shotgun (WGS) entry which is preliminary data.</text>
</comment>
<dbReference type="Proteomes" id="UP001283361">
    <property type="component" value="Unassembled WGS sequence"/>
</dbReference>
<keyword evidence="1" id="KW-0812">Transmembrane</keyword>
<name>A0AAE0YW22_9GAST</name>
<reference evidence="2" key="1">
    <citation type="journal article" date="2023" name="G3 (Bethesda)">
        <title>A reference genome for the long-term kleptoplast-retaining sea slug Elysia crispata morphotype clarki.</title>
        <authorList>
            <person name="Eastman K.E."/>
            <person name="Pendleton A.L."/>
            <person name="Shaikh M.A."/>
            <person name="Suttiyut T."/>
            <person name="Ogas R."/>
            <person name="Tomko P."/>
            <person name="Gavelis G."/>
            <person name="Widhalm J.R."/>
            <person name="Wisecaver J.H."/>
        </authorList>
    </citation>
    <scope>NUCLEOTIDE SEQUENCE</scope>
    <source>
        <strain evidence="2">ECLA1</strain>
    </source>
</reference>
<dbReference type="AlphaFoldDB" id="A0AAE0YW22"/>
<evidence type="ECO:0000313" key="2">
    <source>
        <dbReference type="EMBL" id="KAK3757701.1"/>
    </source>
</evidence>
<gene>
    <name evidence="2" type="ORF">RRG08_000209</name>
</gene>
<keyword evidence="1" id="KW-0472">Membrane</keyword>
<keyword evidence="3" id="KW-1185">Reference proteome</keyword>
<organism evidence="2 3">
    <name type="scientific">Elysia crispata</name>
    <name type="common">lettuce slug</name>
    <dbReference type="NCBI Taxonomy" id="231223"/>
    <lineage>
        <taxon>Eukaryota</taxon>
        <taxon>Metazoa</taxon>
        <taxon>Spiralia</taxon>
        <taxon>Lophotrochozoa</taxon>
        <taxon>Mollusca</taxon>
        <taxon>Gastropoda</taxon>
        <taxon>Heterobranchia</taxon>
        <taxon>Euthyneura</taxon>
        <taxon>Panpulmonata</taxon>
        <taxon>Sacoglossa</taxon>
        <taxon>Placobranchoidea</taxon>
        <taxon>Plakobranchidae</taxon>
        <taxon>Elysia</taxon>
    </lineage>
</organism>
<feature type="transmembrane region" description="Helical" evidence="1">
    <location>
        <begin position="20"/>
        <end position="37"/>
    </location>
</feature>
<sequence>MASETTNTAFRNAGFDPPDVVVIIIFIIFCLLVGIWCSGASPRPGLEIVGDSFLPAQEPRICPGRSIV</sequence>